<evidence type="ECO:0000256" key="16">
    <source>
        <dbReference type="ARBA" id="ARBA00049318"/>
    </source>
</evidence>
<evidence type="ECO:0000259" key="21">
    <source>
        <dbReference type="Pfam" id="PF02879"/>
    </source>
</evidence>
<dbReference type="SUPFAM" id="SSF55957">
    <property type="entry name" value="Phosphoglucomutase, C-terminal domain"/>
    <property type="match status" value="1"/>
</dbReference>
<dbReference type="InterPro" id="IPR005846">
    <property type="entry name" value="A-D-PHexomutase_a/b/a-III"/>
</dbReference>
<evidence type="ECO:0000259" key="22">
    <source>
        <dbReference type="Pfam" id="PF02880"/>
    </source>
</evidence>
<keyword evidence="6" id="KW-0313">Glucose metabolism</keyword>
<evidence type="ECO:0000256" key="14">
    <source>
        <dbReference type="ARBA" id="ARBA00023277"/>
    </source>
</evidence>
<dbReference type="OrthoDB" id="2291at2759"/>
<evidence type="ECO:0000256" key="1">
    <source>
        <dbReference type="ARBA" id="ARBA00000443"/>
    </source>
</evidence>
<evidence type="ECO:0000256" key="19">
    <source>
        <dbReference type="SAM" id="MobiDB-lite"/>
    </source>
</evidence>
<dbReference type="GO" id="GO:0000287">
    <property type="term" value="F:magnesium ion binding"/>
    <property type="evidence" value="ECO:0007669"/>
    <property type="project" value="InterPro"/>
</dbReference>
<dbReference type="InterPro" id="IPR016055">
    <property type="entry name" value="A-D-PHexomutase_a/b/a-I/II/III"/>
</dbReference>
<proteinExistence type="inferred from homology"/>
<comment type="similarity">
    <text evidence="4 18">Belongs to the phosphohexose mutase family.</text>
</comment>
<dbReference type="InterPro" id="IPR045244">
    <property type="entry name" value="PGM"/>
</dbReference>
<organism evidence="23 24">
    <name type="scientific">Chlamydomonas schloesseri</name>
    <dbReference type="NCBI Taxonomy" id="2026947"/>
    <lineage>
        <taxon>Eukaryota</taxon>
        <taxon>Viridiplantae</taxon>
        <taxon>Chlorophyta</taxon>
        <taxon>core chlorophytes</taxon>
        <taxon>Chlorophyceae</taxon>
        <taxon>CS clade</taxon>
        <taxon>Chlamydomonadales</taxon>
        <taxon>Chlamydomonadaceae</taxon>
        <taxon>Chlamydomonas</taxon>
    </lineage>
</organism>
<keyword evidence="8" id="KW-0597">Phosphoprotein</keyword>
<sequence length="600" mass="64625">MMLHSKVHTSRASVPRSAKSAVPFSGARRGASVRVSASMAAVAGVTVKPVPTKPYEGQKTGTSGLRKKTKEFMQPNYLANWVQSLFSALGDEVKGKSLGLGGDGRYYGKEAAQIIIKLAAGNGFKKVVVGQDALMATPAASALIRRRHLYGGLIMSASHNPGGPDNDFGIKFNYNSGEPAPERITDKIFGETSKVATLNMADIPDVDLSKIGVTKFGEFEVEVVDPVADYLAQLKEVFDFALLKKFLSRKDFSMVFDAMHAVTGPYGKRILVEELGAPASAVLNGVPSPDFNGGHPDPNLTYAEELVKIMWADKAPAFGAASDGDGDRNMILGHKFFVNPSDSVALIAANAQSCIPYFKGGLKGVARSMPTSGALDRVAEALKVPFFETPTGWKFFGNLMDAGKCSVCGEESFGTGGDHIREKDGLFAVLAWLSILAFRNKDVPEGGKLVTVADVCTEHWKKYGRNFFSRYDYEECASADADKMVAHLREVIAKSKPGDKIGEFTLATADDFEYTDPIDGSKASKQGLRFVFTDGSRIIFRLSGTGSSGATIRMYIEQYTADPAKLMLDAQVALGPIIKVALDLSQLQKFTGRERPTVIT</sequence>
<reference evidence="23" key="1">
    <citation type="journal article" date="2020" name="bioRxiv">
        <title>Comparative genomics of Chlamydomonas.</title>
        <authorList>
            <person name="Craig R.J."/>
            <person name="Hasan A.R."/>
            <person name="Ness R.W."/>
            <person name="Keightley P.D."/>
        </authorList>
    </citation>
    <scope>NUCLEOTIDE SEQUENCE</scope>
    <source>
        <strain evidence="23">CCAP 11/173</strain>
    </source>
</reference>
<dbReference type="Gene3D" id="3.40.120.10">
    <property type="entry name" value="Alpha-D-Glucose-1,6-Bisphosphate, subunit A, domain 3"/>
    <property type="match status" value="3"/>
</dbReference>
<dbReference type="GO" id="GO:0009507">
    <property type="term" value="C:chloroplast"/>
    <property type="evidence" value="ECO:0007669"/>
    <property type="project" value="UniProtKB-SubCell"/>
</dbReference>
<evidence type="ECO:0000256" key="9">
    <source>
        <dbReference type="ARBA" id="ARBA00022640"/>
    </source>
</evidence>
<dbReference type="FunFam" id="3.40.120.10:FF:000004">
    <property type="entry name" value="Phosphoglucomutase 5"/>
    <property type="match status" value="1"/>
</dbReference>
<evidence type="ECO:0000256" key="4">
    <source>
        <dbReference type="ARBA" id="ARBA00010231"/>
    </source>
</evidence>
<evidence type="ECO:0000256" key="3">
    <source>
        <dbReference type="ARBA" id="ARBA00004229"/>
    </source>
</evidence>
<dbReference type="PANTHER" id="PTHR22573">
    <property type="entry name" value="PHOSPHOHEXOMUTASE FAMILY MEMBER"/>
    <property type="match status" value="1"/>
</dbReference>
<keyword evidence="14" id="KW-0119">Carbohydrate metabolism</keyword>
<dbReference type="GO" id="GO:0005829">
    <property type="term" value="C:cytosol"/>
    <property type="evidence" value="ECO:0007669"/>
    <property type="project" value="TreeGrafter"/>
</dbReference>
<dbReference type="GO" id="GO:0006006">
    <property type="term" value="P:glucose metabolic process"/>
    <property type="evidence" value="ECO:0007669"/>
    <property type="project" value="UniProtKB-KW"/>
</dbReference>
<dbReference type="PANTHER" id="PTHR22573:SF59">
    <property type="entry name" value="PHOSPHOGLUCOMUTASE, CHLOROPLASTIC"/>
    <property type="match status" value="1"/>
</dbReference>
<accession>A0A835VWZ0</accession>
<comment type="catalytic activity">
    <reaction evidence="16">
        <text>alpha-D-glucose 1,6-bisphosphate + L-seryl-[protein] = O-phospho-L-seryl-[protein] + alpha-D-glucose 6-phosphate</text>
        <dbReference type="Rhea" id="RHEA:68752"/>
        <dbReference type="Rhea" id="RHEA-COMP:9863"/>
        <dbReference type="Rhea" id="RHEA-COMP:11604"/>
        <dbReference type="ChEBI" id="CHEBI:29999"/>
        <dbReference type="ChEBI" id="CHEBI:58225"/>
        <dbReference type="ChEBI" id="CHEBI:58392"/>
        <dbReference type="ChEBI" id="CHEBI:83421"/>
    </reaction>
</comment>
<dbReference type="Proteomes" id="UP000613740">
    <property type="component" value="Unassembled WGS sequence"/>
</dbReference>
<evidence type="ECO:0000259" key="20">
    <source>
        <dbReference type="Pfam" id="PF02878"/>
    </source>
</evidence>
<dbReference type="Pfam" id="PF02880">
    <property type="entry name" value="PGM_PMM_III"/>
    <property type="match status" value="1"/>
</dbReference>
<dbReference type="InterPro" id="IPR016066">
    <property type="entry name" value="A-D-PHexomutase_CS"/>
</dbReference>
<dbReference type="InterPro" id="IPR005845">
    <property type="entry name" value="A-D-PHexomutase_a/b/a-II"/>
</dbReference>
<protein>
    <recommendedName>
        <fullName evidence="5">phosphoglucomutase (alpha-D-glucose-1,6-bisphosphate-dependent)</fullName>
        <ecNumber evidence="5">5.4.2.2</ecNumber>
    </recommendedName>
    <alternativeName>
        <fullName evidence="15">Glucose phosphomutase</fullName>
    </alternativeName>
</protein>
<comment type="catalytic activity">
    <reaction evidence="17">
        <text>O-phospho-L-seryl-[protein] + alpha-D-glucose 1-phosphate = alpha-D-glucose 1,6-bisphosphate + L-seryl-[protein]</text>
        <dbReference type="Rhea" id="RHEA:68748"/>
        <dbReference type="Rhea" id="RHEA-COMP:9863"/>
        <dbReference type="Rhea" id="RHEA-COMP:11604"/>
        <dbReference type="ChEBI" id="CHEBI:29999"/>
        <dbReference type="ChEBI" id="CHEBI:58392"/>
        <dbReference type="ChEBI" id="CHEBI:58601"/>
        <dbReference type="ChEBI" id="CHEBI:83421"/>
    </reaction>
</comment>
<dbReference type="InterPro" id="IPR005844">
    <property type="entry name" value="A-D-PHexomutase_a/b/a-I"/>
</dbReference>
<dbReference type="PROSITE" id="PS00710">
    <property type="entry name" value="PGM_PMM"/>
    <property type="match status" value="1"/>
</dbReference>
<evidence type="ECO:0000256" key="7">
    <source>
        <dbReference type="ARBA" id="ARBA00022528"/>
    </source>
</evidence>
<name>A0A835VWZ0_9CHLO</name>
<comment type="caution">
    <text evidence="23">The sequence shown here is derived from an EMBL/GenBank/DDBJ whole genome shotgun (WGS) entry which is preliminary data.</text>
</comment>
<comment type="subcellular location">
    <subcellularLocation>
        <location evidence="3">Plastid</location>
        <location evidence="3">Chloroplast</location>
    </subcellularLocation>
</comment>
<evidence type="ECO:0000256" key="11">
    <source>
        <dbReference type="ARBA" id="ARBA00022842"/>
    </source>
</evidence>
<dbReference type="EMBL" id="JAEHOD010000067">
    <property type="protein sequence ID" value="KAG2432402.1"/>
    <property type="molecule type" value="Genomic_DNA"/>
</dbReference>
<keyword evidence="10 18" id="KW-0479">Metal-binding</keyword>
<dbReference type="Pfam" id="PF24947">
    <property type="entry name" value="PGM1_C_vert_fung"/>
    <property type="match status" value="1"/>
</dbReference>
<feature type="region of interest" description="Disordered" evidence="19">
    <location>
        <begin position="1"/>
        <end position="20"/>
    </location>
</feature>
<dbReference type="NCBIfam" id="NF005737">
    <property type="entry name" value="PRK07564.1-1"/>
    <property type="match status" value="1"/>
</dbReference>
<keyword evidence="7" id="KW-0150">Chloroplast</keyword>
<keyword evidence="11 18" id="KW-0460">Magnesium</keyword>
<dbReference type="Gene3D" id="3.30.310.50">
    <property type="entry name" value="Alpha-D-phosphohexomutase, C-terminal domain"/>
    <property type="match status" value="1"/>
</dbReference>
<keyword evidence="9" id="KW-0934">Plastid</keyword>
<dbReference type="AlphaFoldDB" id="A0A835VWZ0"/>
<dbReference type="GO" id="GO:0004614">
    <property type="term" value="F:phosphoglucomutase activity"/>
    <property type="evidence" value="ECO:0007669"/>
    <property type="project" value="UniProtKB-EC"/>
</dbReference>
<gene>
    <name evidence="23" type="ORF">HYH02_012973</name>
</gene>
<evidence type="ECO:0000256" key="8">
    <source>
        <dbReference type="ARBA" id="ARBA00022553"/>
    </source>
</evidence>
<dbReference type="FunFam" id="3.30.310.50:FF:000002">
    <property type="entry name" value="Phosphoglucomutase 5"/>
    <property type="match status" value="1"/>
</dbReference>
<evidence type="ECO:0000256" key="18">
    <source>
        <dbReference type="RuleBase" id="RU004326"/>
    </source>
</evidence>
<evidence type="ECO:0000256" key="10">
    <source>
        <dbReference type="ARBA" id="ARBA00022723"/>
    </source>
</evidence>
<evidence type="ECO:0000256" key="12">
    <source>
        <dbReference type="ARBA" id="ARBA00022946"/>
    </source>
</evidence>
<dbReference type="CDD" id="cd03085">
    <property type="entry name" value="PGM1"/>
    <property type="match status" value="1"/>
</dbReference>
<evidence type="ECO:0000313" key="23">
    <source>
        <dbReference type="EMBL" id="KAG2432402.1"/>
    </source>
</evidence>
<dbReference type="InterPro" id="IPR036900">
    <property type="entry name" value="A-D-PHexomutase_C_sf"/>
</dbReference>
<dbReference type="InterPro" id="IPR005841">
    <property type="entry name" value="Alpha-D-phosphohexomutase_SF"/>
</dbReference>
<dbReference type="Pfam" id="PF02879">
    <property type="entry name" value="PGM_PMM_II"/>
    <property type="match status" value="1"/>
</dbReference>
<feature type="domain" description="Alpha-D-phosphohexomutase alpha/beta/alpha" evidence="20">
    <location>
        <begin position="58"/>
        <end position="194"/>
    </location>
</feature>
<dbReference type="FunFam" id="3.40.120.10:FF:000005">
    <property type="entry name" value="Phosphoglucomutase 5"/>
    <property type="match status" value="1"/>
</dbReference>
<evidence type="ECO:0000256" key="2">
    <source>
        <dbReference type="ARBA" id="ARBA00001946"/>
    </source>
</evidence>
<feature type="domain" description="Alpha-D-phosphohexomutase alpha/beta/alpha" evidence="22">
    <location>
        <begin position="342"/>
        <end position="444"/>
    </location>
</feature>
<comment type="cofactor">
    <cofactor evidence="2">
        <name>Mg(2+)</name>
        <dbReference type="ChEBI" id="CHEBI:18420"/>
    </cofactor>
</comment>
<keyword evidence="13" id="KW-0413">Isomerase</keyword>
<keyword evidence="12" id="KW-0809">Transit peptide</keyword>
<evidence type="ECO:0000256" key="6">
    <source>
        <dbReference type="ARBA" id="ARBA00022526"/>
    </source>
</evidence>
<evidence type="ECO:0000256" key="15">
    <source>
        <dbReference type="ARBA" id="ARBA00041398"/>
    </source>
</evidence>
<dbReference type="FunFam" id="3.40.120.10:FF:000009">
    <property type="entry name" value="Phosphoglucomutase, cytoplasmic 1"/>
    <property type="match status" value="1"/>
</dbReference>
<evidence type="ECO:0000313" key="24">
    <source>
        <dbReference type="Proteomes" id="UP000613740"/>
    </source>
</evidence>
<evidence type="ECO:0000256" key="13">
    <source>
        <dbReference type="ARBA" id="ARBA00023235"/>
    </source>
</evidence>
<keyword evidence="24" id="KW-1185">Reference proteome</keyword>
<dbReference type="EC" id="5.4.2.2" evidence="5"/>
<dbReference type="PRINTS" id="PR00509">
    <property type="entry name" value="PGMPMM"/>
</dbReference>
<dbReference type="Pfam" id="PF02878">
    <property type="entry name" value="PGM_PMM_I"/>
    <property type="match status" value="1"/>
</dbReference>
<evidence type="ECO:0000256" key="5">
    <source>
        <dbReference type="ARBA" id="ARBA00012728"/>
    </source>
</evidence>
<evidence type="ECO:0000256" key="17">
    <source>
        <dbReference type="ARBA" id="ARBA00049409"/>
    </source>
</evidence>
<dbReference type="SUPFAM" id="SSF53738">
    <property type="entry name" value="Phosphoglucomutase, first 3 domains"/>
    <property type="match status" value="3"/>
</dbReference>
<comment type="catalytic activity">
    <reaction evidence="1">
        <text>alpha-D-glucose 1-phosphate = alpha-D-glucose 6-phosphate</text>
        <dbReference type="Rhea" id="RHEA:23536"/>
        <dbReference type="ChEBI" id="CHEBI:58225"/>
        <dbReference type="ChEBI" id="CHEBI:58601"/>
        <dbReference type="EC" id="5.4.2.2"/>
    </reaction>
</comment>
<feature type="domain" description="Alpha-D-phosphohexomutase alpha/beta/alpha" evidence="21">
    <location>
        <begin position="229"/>
        <end position="332"/>
    </location>
</feature>